<dbReference type="Pfam" id="PF14748">
    <property type="entry name" value="P5CR_dimer"/>
    <property type="match status" value="1"/>
</dbReference>
<feature type="domain" description="Pyrroline-5-carboxylate reductase dimerisation" evidence="8">
    <location>
        <begin position="160"/>
        <end position="264"/>
    </location>
</feature>
<sequence length="269" mass="28219">MAQTVAVLGTGKIGEALLSGMIRAGRPADGLLVTARRPERAAELRERYGVAPVSNEEAARTAETLILTVKPQDMSRLLDELAPHVPADRLVISGAAGVPTSFFEERLAPGTPVVRVMTNTPALVDEAMSVISAGSHATEEHLAHTEEIFNGVGKTLRVPEGQQDAATALSGSGPAYFYFLVEAMTDAGILLGLPRDKAHDLIVQAAIGAAVMLRDSGEHPVKLREAVTSPAGTTINAIRELESHGVRAALIAALEAARDRSRELASGQG</sequence>
<keyword evidence="4 6" id="KW-0641">Proline biosynthesis</keyword>
<organism evidence="9 10">
    <name type="scientific">Streptomyces zingiberis</name>
    <dbReference type="NCBI Taxonomy" id="2053010"/>
    <lineage>
        <taxon>Bacteria</taxon>
        <taxon>Bacillati</taxon>
        <taxon>Actinomycetota</taxon>
        <taxon>Actinomycetes</taxon>
        <taxon>Kitasatosporales</taxon>
        <taxon>Streptomycetaceae</taxon>
        <taxon>Streptomyces</taxon>
    </lineage>
</organism>
<dbReference type="Gene3D" id="3.40.50.720">
    <property type="entry name" value="NAD(P)-binding Rossmann-like Domain"/>
    <property type="match status" value="1"/>
</dbReference>
<comment type="function">
    <text evidence="4">Catalyzes the reduction of 1-pyrroline-5-carboxylate (PCA) to L-proline.</text>
</comment>
<evidence type="ECO:0000259" key="7">
    <source>
        <dbReference type="Pfam" id="PF03807"/>
    </source>
</evidence>
<comment type="caution">
    <text evidence="9">The sequence shown here is derived from an EMBL/GenBank/DDBJ whole genome shotgun (WGS) entry which is preliminary data.</text>
</comment>
<keyword evidence="2 4" id="KW-0521">NADP</keyword>
<reference evidence="9 10" key="1">
    <citation type="submission" date="2020-03" db="EMBL/GenBank/DDBJ databases">
        <title>WGS of actinomycetes isolated from Thailand.</title>
        <authorList>
            <person name="Thawai C."/>
        </authorList>
    </citation>
    <scope>NUCLEOTIDE SEQUENCE [LARGE SCALE GENOMIC DNA]</scope>
    <source>
        <strain evidence="9 10">PLAI 1-29</strain>
    </source>
</reference>
<evidence type="ECO:0000259" key="8">
    <source>
        <dbReference type="Pfam" id="PF14748"/>
    </source>
</evidence>
<dbReference type="InterPro" id="IPR036291">
    <property type="entry name" value="NAD(P)-bd_dom_sf"/>
</dbReference>
<feature type="domain" description="Pyrroline-5-carboxylate reductase catalytic N-terminal" evidence="7">
    <location>
        <begin position="4"/>
        <end position="97"/>
    </location>
</feature>
<dbReference type="InterPro" id="IPR000304">
    <property type="entry name" value="Pyrroline-COOH_reductase"/>
</dbReference>
<evidence type="ECO:0000256" key="4">
    <source>
        <dbReference type="HAMAP-Rule" id="MF_01925"/>
    </source>
</evidence>
<comment type="catalytic activity">
    <reaction evidence="4 6">
        <text>L-proline + NADP(+) = (S)-1-pyrroline-5-carboxylate + NADPH + 2 H(+)</text>
        <dbReference type="Rhea" id="RHEA:14109"/>
        <dbReference type="ChEBI" id="CHEBI:15378"/>
        <dbReference type="ChEBI" id="CHEBI:17388"/>
        <dbReference type="ChEBI" id="CHEBI:57783"/>
        <dbReference type="ChEBI" id="CHEBI:58349"/>
        <dbReference type="ChEBI" id="CHEBI:60039"/>
        <dbReference type="EC" id="1.5.1.2"/>
    </reaction>
</comment>
<dbReference type="InterPro" id="IPR029036">
    <property type="entry name" value="P5CR_dimer"/>
</dbReference>
<dbReference type="GO" id="GO:0004735">
    <property type="term" value="F:pyrroline-5-carboxylate reductase activity"/>
    <property type="evidence" value="ECO:0007669"/>
    <property type="project" value="UniProtKB-EC"/>
</dbReference>
<keyword evidence="10" id="KW-1185">Reference proteome</keyword>
<dbReference type="InterPro" id="IPR053790">
    <property type="entry name" value="P5CR-like_CS"/>
</dbReference>
<accession>A0ABX1C2H7</accession>
<evidence type="ECO:0000256" key="5">
    <source>
        <dbReference type="NCBIfam" id="TIGR00112"/>
    </source>
</evidence>
<dbReference type="EC" id="1.5.1.2" evidence="4 5"/>
<dbReference type="InterPro" id="IPR028939">
    <property type="entry name" value="P5C_Rdtase_cat_N"/>
</dbReference>
<dbReference type="PROSITE" id="PS00521">
    <property type="entry name" value="P5CR"/>
    <property type="match status" value="1"/>
</dbReference>
<comment type="subcellular location">
    <subcellularLocation>
        <location evidence="4">Cytoplasm</location>
    </subcellularLocation>
</comment>
<dbReference type="HAMAP" id="MF_01925">
    <property type="entry name" value="P5C_reductase"/>
    <property type="match status" value="1"/>
</dbReference>
<dbReference type="SUPFAM" id="SSF51735">
    <property type="entry name" value="NAD(P)-binding Rossmann-fold domains"/>
    <property type="match status" value="1"/>
</dbReference>
<dbReference type="InterPro" id="IPR008927">
    <property type="entry name" value="6-PGluconate_DH-like_C_sf"/>
</dbReference>
<keyword evidence="3 4" id="KW-0560">Oxidoreductase</keyword>
<proteinExistence type="inferred from homology"/>
<evidence type="ECO:0000256" key="1">
    <source>
        <dbReference type="ARBA" id="ARBA00005525"/>
    </source>
</evidence>
<dbReference type="PANTHER" id="PTHR11645:SF0">
    <property type="entry name" value="PYRROLINE-5-CARBOXYLATE REDUCTASE 3"/>
    <property type="match status" value="1"/>
</dbReference>
<evidence type="ECO:0000256" key="2">
    <source>
        <dbReference type="ARBA" id="ARBA00022857"/>
    </source>
</evidence>
<dbReference type="PANTHER" id="PTHR11645">
    <property type="entry name" value="PYRROLINE-5-CARBOXYLATE REDUCTASE"/>
    <property type="match status" value="1"/>
</dbReference>
<evidence type="ECO:0000313" key="9">
    <source>
        <dbReference type="EMBL" id="NJQ03638.1"/>
    </source>
</evidence>
<protein>
    <recommendedName>
        <fullName evidence="4 5">Pyrroline-5-carboxylate reductase</fullName>
        <shortName evidence="4">P5C reductase</shortName>
        <shortName evidence="4">P5CR</shortName>
        <ecNumber evidence="4 5">1.5.1.2</ecNumber>
    </recommendedName>
    <alternativeName>
        <fullName evidence="4">PCA reductase</fullName>
    </alternativeName>
</protein>
<dbReference type="EMBL" id="JAATEN010000028">
    <property type="protein sequence ID" value="NJQ03638.1"/>
    <property type="molecule type" value="Genomic_DNA"/>
</dbReference>
<keyword evidence="4" id="KW-0963">Cytoplasm</keyword>
<evidence type="ECO:0000256" key="6">
    <source>
        <dbReference type="RuleBase" id="RU003903"/>
    </source>
</evidence>
<comment type="pathway">
    <text evidence="4 6">Amino-acid biosynthesis; L-proline biosynthesis; L-proline from L-glutamate 5-semialdehyde: step 1/1.</text>
</comment>
<dbReference type="NCBIfam" id="TIGR00112">
    <property type="entry name" value="proC"/>
    <property type="match status" value="1"/>
</dbReference>
<keyword evidence="4 6" id="KW-0028">Amino-acid biosynthesis</keyword>
<dbReference type="Gene3D" id="1.10.3730.10">
    <property type="entry name" value="ProC C-terminal domain-like"/>
    <property type="match status" value="1"/>
</dbReference>
<evidence type="ECO:0000313" key="10">
    <source>
        <dbReference type="Proteomes" id="UP000695264"/>
    </source>
</evidence>
<evidence type="ECO:0000256" key="3">
    <source>
        <dbReference type="ARBA" id="ARBA00023002"/>
    </source>
</evidence>
<gene>
    <name evidence="4 9" type="primary">proC</name>
    <name evidence="9" type="ORF">HCK00_24760</name>
</gene>
<comment type="similarity">
    <text evidence="1 4 6">Belongs to the pyrroline-5-carboxylate reductase family.</text>
</comment>
<name>A0ABX1C2H7_9ACTN</name>
<dbReference type="Pfam" id="PF03807">
    <property type="entry name" value="F420_oxidored"/>
    <property type="match status" value="1"/>
</dbReference>
<dbReference type="RefSeq" id="WP_168104265.1">
    <property type="nucleotide sequence ID" value="NZ_JAATEN010000028.1"/>
</dbReference>
<dbReference type="Proteomes" id="UP000695264">
    <property type="component" value="Unassembled WGS sequence"/>
</dbReference>
<dbReference type="PIRSF" id="PIRSF000193">
    <property type="entry name" value="Pyrrol-5-carb_rd"/>
    <property type="match status" value="1"/>
</dbReference>
<dbReference type="SUPFAM" id="SSF48179">
    <property type="entry name" value="6-phosphogluconate dehydrogenase C-terminal domain-like"/>
    <property type="match status" value="1"/>
</dbReference>
<comment type="catalytic activity">
    <reaction evidence="4">
        <text>L-proline + NAD(+) = (S)-1-pyrroline-5-carboxylate + NADH + 2 H(+)</text>
        <dbReference type="Rhea" id="RHEA:14105"/>
        <dbReference type="ChEBI" id="CHEBI:15378"/>
        <dbReference type="ChEBI" id="CHEBI:17388"/>
        <dbReference type="ChEBI" id="CHEBI:57540"/>
        <dbReference type="ChEBI" id="CHEBI:57945"/>
        <dbReference type="ChEBI" id="CHEBI:60039"/>
        <dbReference type="EC" id="1.5.1.2"/>
    </reaction>
</comment>